<keyword evidence="3" id="KW-1185">Reference proteome</keyword>
<dbReference type="RefSeq" id="WP_091744102.1">
    <property type="nucleotide sequence ID" value="NZ_FODY01000003.1"/>
</dbReference>
<evidence type="ECO:0000313" key="3">
    <source>
        <dbReference type="Proteomes" id="UP000198847"/>
    </source>
</evidence>
<feature type="signal peptide" evidence="1">
    <location>
        <begin position="1"/>
        <end position="22"/>
    </location>
</feature>
<feature type="chain" id="PRO_5038566507" evidence="1">
    <location>
        <begin position="23"/>
        <end position="154"/>
    </location>
</feature>
<reference evidence="2 3" key="1">
    <citation type="submission" date="2016-10" db="EMBL/GenBank/DDBJ databases">
        <authorList>
            <person name="de Groot N.N."/>
        </authorList>
    </citation>
    <scope>NUCLEOTIDE SEQUENCE [LARGE SCALE GENOMIC DNA]</scope>
    <source>
        <strain evidence="2 3">DSM 13305</strain>
    </source>
</reference>
<gene>
    <name evidence="2" type="ORF">SAMN04490178_103129</name>
</gene>
<dbReference type="OrthoDB" id="1681106at2"/>
<proteinExistence type="predicted"/>
<dbReference type="Proteomes" id="UP000198847">
    <property type="component" value="Unassembled WGS sequence"/>
</dbReference>
<accession>A0A1H8R1W9</accession>
<sequence length="154" mass="17049">MKRFFILATLLFSMFIQIPATYAVPVPAVSKATIVKVGPDQAYEWIDIVNHSPVGKNTITGNSLYLYVKYTGYPQLGSEVFYQNRNVLPRKQIKIYKNVPLANSNGVVTGSMTTYQIPFSLLSGPIGQISFETKGKNGGMAGDYVVNLYKNRGQ</sequence>
<dbReference type="Gene3D" id="2.60.40.2870">
    <property type="match status" value="1"/>
</dbReference>
<keyword evidence="1" id="KW-0732">Signal</keyword>
<dbReference type="EMBL" id="FODY01000003">
    <property type="protein sequence ID" value="SEO60148.1"/>
    <property type="molecule type" value="Genomic_DNA"/>
</dbReference>
<dbReference type="AlphaFoldDB" id="A0A1H8R1W9"/>
<evidence type="ECO:0000313" key="2">
    <source>
        <dbReference type="EMBL" id="SEO60148.1"/>
    </source>
</evidence>
<protein>
    <submittedName>
        <fullName evidence="2">Uncharacterized protein</fullName>
    </submittedName>
</protein>
<name>A0A1H8R1W9_9FIRM</name>
<evidence type="ECO:0000256" key="1">
    <source>
        <dbReference type="SAM" id="SignalP"/>
    </source>
</evidence>
<organism evidence="2 3">
    <name type="scientific">Propionispora vibrioides</name>
    <dbReference type="NCBI Taxonomy" id="112903"/>
    <lineage>
        <taxon>Bacteria</taxon>
        <taxon>Bacillati</taxon>
        <taxon>Bacillota</taxon>
        <taxon>Negativicutes</taxon>
        <taxon>Selenomonadales</taxon>
        <taxon>Sporomusaceae</taxon>
        <taxon>Propionispora</taxon>
    </lineage>
</organism>